<dbReference type="PROSITE" id="PS50283">
    <property type="entry name" value="NA_SOLUT_SYMP_3"/>
    <property type="match status" value="1"/>
</dbReference>
<keyword evidence="4" id="KW-1003">Cell membrane</keyword>
<dbReference type="GO" id="GO:0005886">
    <property type="term" value="C:plasma membrane"/>
    <property type="evidence" value="ECO:0007669"/>
    <property type="project" value="UniProtKB-SubCell"/>
</dbReference>
<dbReference type="PROSITE" id="PS00456">
    <property type="entry name" value="NA_SOLUT_SYMP_1"/>
    <property type="match status" value="1"/>
</dbReference>
<dbReference type="InterPro" id="IPR051163">
    <property type="entry name" value="Sodium:Solute_Symporter_SSF"/>
</dbReference>
<dbReference type="GO" id="GO:0098660">
    <property type="term" value="P:inorganic ion transmembrane transport"/>
    <property type="evidence" value="ECO:0007669"/>
    <property type="project" value="UniProtKB-ARBA"/>
</dbReference>
<dbReference type="NCBIfam" id="TIGR00813">
    <property type="entry name" value="sss"/>
    <property type="match status" value="1"/>
</dbReference>
<feature type="transmembrane region" description="Helical" evidence="14">
    <location>
        <begin position="407"/>
        <end position="427"/>
    </location>
</feature>
<evidence type="ECO:0000256" key="8">
    <source>
        <dbReference type="ARBA" id="ARBA00023065"/>
    </source>
</evidence>
<feature type="transmembrane region" description="Helical" evidence="14">
    <location>
        <begin position="153"/>
        <end position="171"/>
    </location>
</feature>
<evidence type="ECO:0000256" key="13">
    <source>
        <dbReference type="RuleBase" id="RU362091"/>
    </source>
</evidence>
<evidence type="ECO:0000256" key="4">
    <source>
        <dbReference type="ARBA" id="ARBA00022475"/>
    </source>
</evidence>
<keyword evidence="5 14" id="KW-0812">Transmembrane</keyword>
<dbReference type="InterPro" id="IPR018212">
    <property type="entry name" value="Na/solute_symporter_CS"/>
</dbReference>
<comment type="similarity">
    <text evidence="2 13">Belongs to the sodium:solute symporter (SSF) (TC 2.A.21) family.</text>
</comment>
<comment type="caution">
    <text evidence="15">The sequence shown here is derived from an EMBL/GenBank/DDBJ whole genome shotgun (WGS) entry which is preliminary data.</text>
</comment>
<dbReference type="InterPro" id="IPR038377">
    <property type="entry name" value="Na/Glc_symporter_sf"/>
</dbReference>
<keyword evidence="7" id="KW-0915">Sodium</keyword>
<dbReference type="Pfam" id="PF00474">
    <property type="entry name" value="SSF"/>
    <property type="match status" value="1"/>
</dbReference>
<dbReference type="GO" id="GO:0006814">
    <property type="term" value="P:sodium ion transport"/>
    <property type="evidence" value="ECO:0007669"/>
    <property type="project" value="UniProtKB-KW"/>
</dbReference>
<feature type="transmembrane region" description="Helical" evidence="14">
    <location>
        <begin position="124"/>
        <end position="147"/>
    </location>
</feature>
<gene>
    <name evidence="15" type="ORF">H0921_12410</name>
</gene>
<dbReference type="PANTHER" id="PTHR42985:SF47">
    <property type="entry name" value="INTEGRAL MEMBRANE TRANSPORT PROTEIN"/>
    <property type="match status" value="1"/>
</dbReference>
<organism evidence="15 16">
    <name type="scientific">Thermogemmata fonticola</name>
    <dbReference type="NCBI Taxonomy" id="2755323"/>
    <lineage>
        <taxon>Bacteria</taxon>
        <taxon>Pseudomonadati</taxon>
        <taxon>Planctomycetota</taxon>
        <taxon>Planctomycetia</taxon>
        <taxon>Gemmatales</taxon>
        <taxon>Gemmataceae</taxon>
        <taxon>Thermogemmata</taxon>
    </lineage>
</organism>
<evidence type="ECO:0000256" key="14">
    <source>
        <dbReference type="SAM" id="Phobius"/>
    </source>
</evidence>
<keyword evidence="9 14" id="KW-0472">Membrane</keyword>
<evidence type="ECO:0000256" key="2">
    <source>
        <dbReference type="ARBA" id="ARBA00006434"/>
    </source>
</evidence>
<evidence type="ECO:0000256" key="10">
    <source>
        <dbReference type="ARBA" id="ARBA00023180"/>
    </source>
</evidence>
<dbReference type="AlphaFoldDB" id="A0A7V8VFA2"/>
<evidence type="ECO:0000256" key="6">
    <source>
        <dbReference type="ARBA" id="ARBA00022989"/>
    </source>
</evidence>
<feature type="transmembrane region" description="Helical" evidence="14">
    <location>
        <begin position="318"/>
        <end position="342"/>
    </location>
</feature>
<keyword evidence="3" id="KW-0813">Transport</keyword>
<evidence type="ECO:0000256" key="3">
    <source>
        <dbReference type="ARBA" id="ARBA00022448"/>
    </source>
</evidence>
<reference evidence="15 16" key="1">
    <citation type="submission" date="2020-07" db="EMBL/GenBank/DDBJ databases">
        <title>Thermogemmata thermophila gen. nov., sp. nov., a novel moderate thermophilic planctomycete from a Kamchatka hot spring.</title>
        <authorList>
            <person name="Elcheninov A.G."/>
            <person name="Podosokorskaya O.A."/>
            <person name="Kovaleva O.L."/>
            <person name="Novikov A."/>
            <person name="Bonch-Osmolovskaya E.A."/>
            <person name="Toshchakov S.V."/>
            <person name="Kublanov I.V."/>
        </authorList>
    </citation>
    <scope>NUCLEOTIDE SEQUENCE [LARGE SCALE GENOMIC DNA]</scope>
    <source>
        <strain evidence="15 16">2918</strain>
    </source>
</reference>
<feature type="transmembrane region" description="Helical" evidence="14">
    <location>
        <begin position="434"/>
        <end position="453"/>
    </location>
</feature>
<keyword evidence="11" id="KW-0739">Sodium transport</keyword>
<dbReference type="GO" id="GO:0015075">
    <property type="term" value="F:monoatomic ion transmembrane transporter activity"/>
    <property type="evidence" value="ECO:0007669"/>
    <property type="project" value="UniProtKB-ARBA"/>
</dbReference>
<evidence type="ECO:0000256" key="9">
    <source>
        <dbReference type="ARBA" id="ARBA00023136"/>
    </source>
</evidence>
<comment type="catalytic activity">
    <reaction evidence="12">
        <text>iodide(out) + 2 Na(+)(out) = iodide(in) + 2 Na(+)(in)</text>
        <dbReference type="Rhea" id="RHEA:71207"/>
        <dbReference type="ChEBI" id="CHEBI:16382"/>
        <dbReference type="ChEBI" id="CHEBI:29101"/>
    </reaction>
</comment>
<dbReference type="PANTHER" id="PTHR42985">
    <property type="entry name" value="SODIUM-COUPLED MONOCARBOXYLATE TRANSPORTER"/>
    <property type="match status" value="1"/>
</dbReference>
<feature type="transmembrane region" description="Helical" evidence="14">
    <location>
        <begin position="81"/>
        <end position="103"/>
    </location>
</feature>
<dbReference type="Proteomes" id="UP000542342">
    <property type="component" value="Unassembled WGS sequence"/>
</dbReference>
<feature type="transmembrane region" description="Helical" evidence="14">
    <location>
        <begin position="183"/>
        <end position="202"/>
    </location>
</feature>
<feature type="transmembrane region" description="Helical" evidence="14">
    <location>
        <begin position="381"/>
        <end position="401"/>
    </location>
</feature>
<feature type="transmembrane region" description="Helical" evidence="14">
    <location>
        <begin position="6"/>
        <end position="26"/>
    </location>
</feature>
<proteinExistence type="inferred from homology"/>
<evidence type="ECO:0000256" key="7">
    <source>
        <dbReference type="ARBA" id="ARBA00023053"/>
    </source>
</evidence>
<dbReference type="RefSeq" id="WP_194538554.1">
    <property type="nucleotide sequence ID" value="NZ_JACEFB010000009.1"/>
</dbReference>
<feature type="transmembrane region" description="Helical" evidence="14">
    <location>
        <begin position="46"/>
        <end position="69"/>
    </location>
</feature>
<evidence type="ECO:0000256" key="12">
    <source>
        <dbReference type="ARBA" id="ARBA00036099"/>
    </source>
</evidence>
<dbReference type="Gene3D" id="1.20.1730.10">
    <property type="entry name" value="Sodium/glucose cotransporter"/>
    <property type="match status" value="1"/>
</dbReference>
<name>A0A7V8VFA2_9BACT</name>
<dbReference type="GO" id="GO:0015293">
    <property type="term" value="F:symporter activity"/>
    <property type="evidence" value="ECO:0007669"/>
    <property type="project" value="TreeGrafter"/>
</dbReference>
<evidence type="ECO:0000256" key="5">
    <source>
        <dbReference type="ARBA" id="ARBA00022692"/>
    </source>
</evidence>
<dbReference type="EMBL" id="JACEFB010000009">
    <property type="protein sequence ID" value="MBA2226965.1"/>
    <property type="molecule type" value="Genomic_DNA"/>
</dbReference>
<keyword evidence="16" id="KW-1185">Reference proteome</keyword>
<keyword evidence="6 14" id="KW-1133">Transmembrane helix</keyword>
<sequence length="489" mass="51851">MSTLSWWDGAVVVAYAAATLGVGLSFGRRQQSSQQYFLGGRRFPAVLLLISIVATETSTVTFLSVPGLAYRAGGNLTFLQLALGLILGRMVVAWLLVPLYFTGQFISAYEVLQTRFGPAVQRGAAGLFLVTRTLADGLRLFLTALLLQHLAGWELVPSILVLSVATLLYTGLGGMRAVVWTDVLQWCIYIGGAVLALGLLLAEAEGGLGGWSATAASAGKLQLWDVRWDWREPYTLWAGILGGAFLTMGTHGADQLTVQRLLCAGSVRAARWALIGSGLVVAVQFGLFLLIGVSLAVVQQQGRWEVPAAVAERADAVFGYYIVHGLPVGVVGLLVAAVLAAAMSTLSSSLNSSAGVVVRDFYRGWFGHLSEEEQVRIGRRATVACGVCQAAVAIGAAHYLERSVVDAALSITGWTTGGILGLFLLGCRRRVPRASAALLGLLAGLAVVAATWWSTTLAWPWWAPLGTLTTVAVALLADRWGNPRPAPRH</sequence>
<evidence type="ECO:0000256" key="11">
    <source>
        <dbReference type="ARBA" id="ARBA00023201"/>
    </source>
</evidence>
<keyword evidence="10" id="KW-0325">Glycoprotein</keyword>
<dbReference type="InterPro" id="IPR001734">
    <property type="entry name" value="Na/solute_symporter"/>
</dbReference>
<evidence type="ECO:0000313" key="15">
    <source>
        <dbReference type="EMBL" id="MBA2226965.1"/>
    </source>
</evidence>
<feature type="transmembrane region" description="Helical" evidence="14">
    <location>
        <begin position="274"/>
        <end position="298"/>
    </location>
</feature>
<evidence type="ECO:0000313" key="16">
    <source>
        <dbReference type="Proteomes" id="UP000542342"/>
    </source>
</evidence>
<accession>A0A7V8VFA2</accession>
<protein>
    <submittedName>
        <fullName evidence="15">Sodium/solute symporter</fullName>
    </submittedName>
</protein>
<feature type="transmembrane region" description="Helical" evidence="14">
    <location>
        <begin position="234"/>
        <end position="253"/>
    </location>
</feature>
<comment type="subcellular location">
    <subcellularLocation>
        <location evidence="1">Cell membrane</location>
        <topology evidence="1">Multi-pass membrane protein</topology>
    </subcellularLocation>
</comment>
<feature type="transmembrane region" description="Helical" evidence="14">
    <location>
        <begin position="459"/>
        <end position="477"/>
    </location>
</feature>
<keyword evidence="8" id="KW-0406">Ion transport</keyword>
<evidence type="ECO:0000256" key="1">
    <source>
        <dbReference type="ARBA" id="ARBA00004651"/>
    </source>
</evidence>